<dbReference type="InterPro" id="IPR032675">
    <property type="entry name" value="LRR_dom_sf"/>
</dbReference>
<comment type="subcellular location">
    <subcellularLocation>
        <location evidence="1">Cytoplasm</location>
        <location evidence="1">Cytoskeleton</location>
        <location evidence="1">Cilium axoneme</location>
    </subcellularLocation>
</comment>
<evidence type="ECO:0000313" key="5">
    <source>
        <dbReference type="EMBL" id="QDZ24039.1"/>
    </source>
</evidence>
<dbReference type="PANTHER" id="PTHR24366">
    <property type="entry name" value="IG(IMMUNOGLOBULIN) AND LRR(LEUCINE RICH REPEAT) DOMAINS"/>
    <property type="match status" value="1"/>
</dbReference>
<dbReference type="InterPro" id="IPR036859">
    <property type="entry name" value="CAP-Gly_dom_sf"/>
</dbReference>
<dbReference type="STRING" id="1764295.A0A5B8MTZ8"/>
<evidence type="ECO:0000259" key="4">
    <source>
        <dbReference type="PROSITE" id="PS50245"/>
    </source>
</evidence>
<dbReference type="InterPro" id="IPR003591">
    <property type="entry name" value="Leu-rich_rpt_typical-subtyp"/>
</dbReference>
<dbReference type="SUPFAM" id="SSF52058">
    <property type="entry name" value="L domain-like"/>
    <property type="match status" value="1"/>
</dbReference>
<proteinExistence type="predicted"/>
<dbReference type="Gene3D" id="3.10.20.90">
    <property type="entry name" value="Phosphatidylinositol 3-kinase Catalytic Subunit, Chain A, domain 1"/>
    <property type="match status" value="1"/>
</dbReference>
<dbReference type="Pfam" id="PF01302">
    <property type="entry name" value="CAP_GLY"/>
    <property type="match status" value="1"/>
</dbReference>
<dbReference type="InterPro" id="IPR000938">
    <property type="entry name" value="CAP-Gly_domain"/>
</dbReference>
<dbReference type="OrthoDB" id="5273213at2759"/>
<evidence type="ECO:0000256" key="2">
    <source>
        <dbReference type="ARBA" id="ARBA00022614"/>
    </source>
</evidence>
<dbReference type="AlphaFoldDB" id="A0A5B8MTZ8"/>
<keyword evidence="3" id="KW-0677">Repeat</keyword>
<evidence type="ECO:0000256" key="3">
    <source>
        <dbReference type="ARBA" id="ARBA00022737"/>
    </source>
</evidence>
<dbReference type="GO" id="GO:0005930">
    <property type="term" value="C:axoneme"/>
    <property type="evidence" value="ECO:0007669"/>
    <property type="project" value="UniProtKB-SubCell"/>
</dbReference>
<name>A0A5B8MTZ8_9CHLO</name>
<accession>A0A5B8MTZ8</accession>
<dbReference type="PANTHER" id="PTHR24366:SF96">
    <property type="entry name" value="LEUCINE RICH REPEAT CONTAINING 53"/>
    <property type="match status" value="1"/>
</dbReference>
<keyword evidence="2" id="KW-0433">Leucine-rich repeat</keyword>
<dbReference type="PROSITE" id="PS50245">
    <property type="entry name" value="CAP_GLY_2"/>
    <property type="match status" value="1"/>
</dbReference>
<dbReference type="Gene3D" id="2.30.30.190">
    <property type="entry name" value="CAP Gly-rich-like domain"/>
    <property type="match status" value="1"/>
</dbReference>
<evidence type="ECO:0000313" key="6">
    <source>
        <dbReference type="Proteomes" id="UP000316726"/>
    </source>
</evidence>
<dbReference type="SMART" id="SM01052">
    <property type="entry name" value="CAP_GLY"/>
    <property type="match status" value="1"/>
</dbReference>
<dbReference type="Proteomes" id="UP000316726">
    <property type="component" value="Chromosome 12"/>
</dbReference>
<protein>
    <submittedName>
        <fullName evidence="5">Tubulin-specific chaperone E</fullName>
    </submittedName>
</protein>
<dbReference type="Gene3D" id="3.80.10.10">
    <property type="entry name" value="Ribonuclease Inhibitor"/>
    <property type="match status" value="3"/>
</dbReference>
<organism evidence="5 6">
    <name type="scientific">Chloropicon primus</name>
    <dbReference type="NCBI Taxonomy" id="1764295"/>
    <lineage>
        <taxon>Eukaryota</taxon>
        <taxon>Viridiplantae</taxon>
        <taxon>Chlorophyta</taxon>
        <taxon>Chloropicophyceae</taxon>
        <taxon>Chloropicales</taxon>
        <taxon>Chloropicaceae</taxon>
        <taxon>Chloropicon</taxon>
    </lineage>
</organism>
<reference evidence="5 6" key="1">
    <citation type="submission" date="2018-07" db="EMBL/GenBank/DDBJ databases">
        <title>The complete nuclear genome of the prasinophyte Chloropicon primus (CCMP1205).</title>
        <authorList>
            <person name="Pombert J.-F."/>
            <person name="Otis C."/>
            <person name="Turmel M."/>
            <person name="Lemieux C."/>
        </authorList>
    </citation>
    <scope>NUCLEOTIDE SEQUENCE [LARGE SCALE GENOMIC DNA]</scope>
    <source>
        <strain evidence="5 6">CCMP1205</strain>
    </source>
</reference>
<evidence type="ECO:0000256" key="1">
    <source>
        <dbReference type="ARBA" id="ARBA00004430"/>
    </source>
</evidence>
<dbReference type="EMBL" id="CP031045">
    <property type="protein sequence ID" value="QDZ24039.1"/>
    <property type="molecule type" value="Genomic_DNA"/>
</dbReference>
<sequence length="544" mass="60331">MVEEDKGVEVSERVLVSCRDVREEDGRKELVWEKATVRYIGEVDEQKGTWFGIEWDKAERGKHDGQVEGKQYFACRKTWVPASASFVREKRLKRGVTLVEAIREKYCGGVSSEDLECDMFIHTSSNHRLPVTLVGQDSIVRQQSVLEELKAVYLNGSDLNRIGPTGVVSESVPKISELDLSSTLLSSWSEVAKLSQELPRLELLDISRNEINWAASAPELSSAGAIFQNLTALVLNNCCAEWVTVAGIAGRMPSLKELHLAGNRIVSLGCDNLELSLGKIEVLHLEDNRIADWAEVKRLSALTCLKKLNMSGNLLTDVDKYSEAHRPGFVALETLFLSGNVLQSWEDIDAFDHFESLKEIRVSSCKFLEGLDMIASRLGVIARLPRVSRLNGSVITPKERVDAEIGYLTEILTESVGKEIKDIEATHPQFKRLLASYRNINKNTVKGGGAGSSGDRTTIAKTLLAVEISLVTSLDTKEAVTTIKKKLPSNLMLNKFKVLVQRLFKVSGASIYIDREDAPEELLHAEDTLQQLGVEEGQRLLVVA</sequence>
<keyword evidence="6" id="KW-1185">Reference proteome</keyword>
<dbReference type="SMART" id="SM00369">
    <property type="entry name" value="LRR_TYP"/>
    <property type="match status" value="4"/>
</dbReference>
<dbReference type="SUPFAM" id="SSF74924">
    <property type="entry name" value="Cap-Gly domain"/>
    <property type="match status" value="1"/>
</dbReference>
<feature type="domain" description="CAP-Gly" evidence="4">
    <location>
        <begin position="41"/>
        <end position="88"/>
    </location>
</feature>
<gene>
    <name evidence="5" type="ORF">A3770_12p65570</name>
</gene>